<name>A0A372NNJ8_9SPHI</name>
<evidence type="ECO:0000313" key="3">
    <source>
        <dbReference type="Proteomes" id="UP000264217"/>
    </source>
</evidence>
<proteinExistence type="predicted"/>
<accession>A0A372NNJ8</accession>
<evidence type="ECO:0000256" key="1">
    <source>
        <dbReference type="SAM" id="SignalP"/>
    </source>
</evidence>
<organism evidence="2 3">
    <name type="scientific">Mucilaginibacter conchicola</name>
    <dbReference type="NCBI Taxonomy" id="2303333"/>
    <lineage>
        <taxon>Bacteria</taxon>
        <taxon>Pseudomonadati</taxon>
        <taxon>Bacteroidota</taxon>
        <taxon>Sphingobacteriia</taxon>
        <taxon>Sphingobacteriales</taxon>
        <taxon>Sphingobacteriaceae</taxon>
        <taxon>Mucilaginibacter</taxon>
    </lineage>
</organism>
<keyword evidence="3" id="KW-1185">Reference proteome</keyword>
<feature type="chain" id="PRO_5016695840" evidence="1">
    <location>
        <begin position="20"/>
        <end position="205"/>
    </location>
</feature>
<sequence>MKLILPLLLFCLALGSAKAQDDKPAPPVHLGKNDTIKVYMTKLDGELVPWIVAPPVNIVETRIFASEADRLAYRRLRYNVMKVLPYARFAAQRYIQLQRELALTGDKKKQKELMKACEKDVKNLFNKDIKNLTISQGEVLIKLVSRETGTTSFALAKELKGGFNAFLFQSVARIFGHNLKETYDASEERDIEAILASVGYVSNYN</sequence>
<dbReference type="InterPro" id="IPR025636">
    <property type="entry name" value="DUF4294"/>
</dbReference>
<comment type="caution">
    <text evidence="2">The sequence shown here is derived from an EMBL/GenBank/DDBJ whole genome shotgun (WGS) entry which is preliminary data.</text>
</comment>
<protein>
    <submittedName>
        <fullName evidence="2">DUF4294 domain-containing protein</fullName>
    </submittedName>
</protein>
<evidence type="ECO:0000313" key="2">
    <source>
        <dbReference type="EMBL" id="RFZ90536.1"/>
    </source>
</evidence>
<dbReference type="AlphaFoldDB" id="A0A372NNJ8"/>
<dbReference type="RefSeq" id="WP_117393948.1">
    <property type="nucleotide sequence ID" value="NZ_QWDC01000004.1"/>
</dbReference>
<dbReference type="Pfam" id="PF14127">
    <property type="entry name" value="DUF4294"/>
    <property type="match status" value="1"/>
</dbReference>
<dbReference type="OrthoDB" id="1491885at2"/>
<gene>
    <name evidence="2" type="ORF">D0C36_22415</name>
</gene>
<keyword evidence="1" id="KW-0732">Signal</keyword>
<reference evidence="2 3" key="1">
    <citation type="submission" date="2018-08" db="EMBL/GenBank/DDBJ databases">
        <title>Mucilaginibacter sp. MYSH2.</title>
        <authorList>
            <person name="Seo T."/>
        </authorList>
    </citation>
    <scope>NUCLEOTIDE SEQUENCE [LARGE SCALE GENOMIC DNA]</scope>
    <source>
        <strain evidence="2 3">MYSH2</strain>
    </source>
</reference>
<dbReference type="EMBL" id="QWDC01000004">
    <property type="protein sequence ID" value="RFZ90536.1"/>
    <property type="molecule type" value="Genomic_DNA"/>
</dbReference>
<feature type="signal peptide" evidence="1">
    <location>
        <begin position="1"/>
        <end position="19"/>
    </location>
</feature>
<dbReference type="Proteomes" id="UP000264217">
    <property type="component" value="Unassembled WGS sequence"/>
</dbReference>